<sequence>MLLVLMLLLAPPVAAFECTVCHSKNPAMVKMHKALQGQGCFGCHKVGAKLMGKGQPKDKDSLLKRKATEEACRTCHGAPQTQGM</sequence>
<dbReference type="STRING" id="398767.Glov_1051"/>
<evidence type="ECO:0000256" key="2">
    <source>
        <dbReference type="ARBA" id="ARBA00004196"/>
    </source>
</evidence>
<evidence type="ECO:0000256" key="4">
    <source>
        <dbReference type="ARBA" id="ARBA00022617"/>
    </source>
</evidence>
<evidence type="ECO:0000313" key="11">
    <source>
        <dbReference type="Proteomes" id="UP000002420"/>
    </source>
</evidence>
<accession>B3E650</accession>
<reference evidence="10 11" key="1">
    <citation type="submission" date="2008-05" db="EMBL/GenBank/DDBJ databases">
        <title>Complete sequence of chromosome of Geobacter lovleyi SZ.</title>
        <authorList>
            <consortium name="US DOE Joint Genome Institute"/>
            <person name="Lucas S."/>
            <person name="Copeland A."/>
            <person name="Lapidus A."/>
            <person name="Glavina del Rio T."/>
            <person name="Dalin E."/>
            <person name="Tice H."/>
            <person name="Bruce D."/>
            <person name="Goodwin L."/>
            <person name="Pitluck S."/>
            <person name="Chertkov O."/>
            <person name="Meincke L."/>
            <person name="Brettin T."/>
            <person name="Detter J.C."/>
            <person name="Han C."/>
            <person name="Tapia R."/>
            <person name="Kuske C.R."/>
            <person name="Schmutz J."/>
            <person name="Larimer F."/>
            <person name="Land M."/>
            <person name="Hauser L."/>
            <person name="Kyrpides N."/>
            <person name="Mikhailova N."/>
            <person name="Sung Y."/>
            <person name="Fletcher K.E."/>
            <person name="Ritalahti K.M."/>
            <person name="Loeffler F.E."/>
            <person name="Richardson P."/>
        </authorList>
    </citation>
    <scope>NUCLEOTIDE SEQUENCE [LARGE SCALE GENOMIC DNA]</scope>
    <source>
        <strain evidence="11">ATCC BAA-1151 / DSM 17278 / SZ</strain>
    </source>
</reference>
<dbReference type="InterPro" id="IPR036280">
    <property type="entry name" value="Multihaem_cyt_sf"/>
</dbReference>
<keyword evidence="6" id="KW-0249">Electron transport</keyword>
<dbReference type="GO" id="GO:0046872">
    <property type="term" value="F:metal ion binding"/>
    <property type="evidence" value="ECO:0007669"/>
    <property type="project" value="UniProtKB-KW"/>
</dbReference>
<dbReference type="OrthoDB" id="5398070at2"/>
<dbReference type="Pfam" id="PF14537">
    <property type="entry name" value="Cytochrom_c3_2"/>
    <property type="match status" value="1"/>
</dbReference>
<keyword evidence="5" id="KW-0479">Metal-binding</keyword>
<evidence type="ECO:0000256" key="8">
    <source>
        <dbReference type="SAM" id="SignalP"/>
    </source>
</evidence>
<evidence type="ECO:0000313" key="10">
    <source>
        <dbReference type="EMBL" id="ACD94774.1"/>
    </source>
</evidence>
<keyword evidence="3" id="KW-0813">Transport</keyword>
<feature type="domain" description="Tetrahaem cytochrome" evidence="9">
    <location>
        <begin position="16"/>
        <end position="78"/>
    </location>
</feature>
<organism evidence="10 11">
    <name type="scientific">Trichlorobacter lovleyi (strain ATCC BAA-1151 / DSM 17278 / SZ)</name>
    <name type="common">Geobacter lovleyi</name>
    <dbReference type="NCBI Taxonomy" id="398767"/>
    <lineage>
        <taxon>Bacteria</taxon>
        <taxon>Pseudomonadati</taxon>
        <taxon>Thermodesulfobacteriota</taxon>
        <taxon>Desulfuromonadia</taxon>
        <taxon>Geobacterales</taxon>
        <taxon>Geobacteraceae</taxon>
        <taxon>Trichlorobacter</taxon>
    </lineage>
</organism>
<dbReference type="AlphaFoldDB" id="B3E650"/>
<dbReference type="EMBL" id="CP001089">
    <property type="protein sequence ID" value="ACD94774.1"/>
    <property type="molecule type" value="Genomic_DNA"/>
</dbReference>
<comment type="subcellular location">
    <subcellularLocation>
        <location evidence="2">Cell envelope</location>
    </subcellularLocation>
</comment>
<evidence type="ECO:0000256" key="5">
    <source>
        <dbReference type="ARBA" id="ARBA00022723"/>
    </source>
</evidence>
<keyword evidence="4" id="KW-0349">Heme</keyword>
<dbReference type="KEGG" id="glo:Glov_1051"/>
<evidence type="ECO:0000256" key="1">
    <source>
        <dbReference type="ARBA" id="ARBA00001926"/>
    </source>
</evidence>
<protein>
    <recommendedName>
        <fullName evidence="9">Tetrahaem cytochrome domain-containing protein</fullName>
    </recommendedName>
</protein>
<gene>
    <name evidence="10" type="ordered locus">Glov_1051</name>
</gene>
<keyword evidence="7" id="KW-0408">Iron</keyword>
<feature type="chain" id="PRO_5012813352" description="Tetrahaem cytochrome domain-containing protein" evidence="8">
    <location>
        <begin position="16"/>
        <end position="84"/>
    </location>
</feature>
<dbReference type="InterPro" id="IPR012286">
    <property type="entry name" value="Tetrahaem_cytochrome"/>
</dbReference>
<evidence type="ECO:0000256" key="3">
    <source>
        <dbReference type="ARBA" id="ARBA00022448"/>
    </source>
</evidence>
<dbReference type="Proteomes" id="UP000002420">
    <property type="component" value="Chromosome"/>
</dbReference>
<keyword evidence="8" id="KW-0732">Signal</keyword>
<evidence type="ECO:0000259" key="9">
    <source>
        <dbReference type="Pfam" id="PF14537"/>
    </source>
</evidence>
<dbReference type="SUPFAM" id="SSF48695">
    <property type="entry name" value="Multiheme cytochromes"/>
    <property type="match status" value="1"/>
</dbReference>
<dbReference type="Gene3D" id="1.10.1130.10">
    <property type="entry name" value="Flavocytochrome C3, Chain A"/>
    <property type="match status" value="1"/>
</dbReference>
<evidence type="ECO:0000256" key="6">
    <source>
        <dbReference type="ARBA" id="ARBA00022982"/>
    </source>
</evidence>
<keyword evidence="11" id="KW-1185">Reference proteome</keyword>
<proteinExistence type="predicted"/>
<name>B3E650_TRIL1</name>
<dbReference type="HOGENOM" id="CLU_191396_0_0_7"/>
<comment type="cofactor">
    <cofactor evidence="1">
        <name>heme c</name>
        <dbReference type="ChEBI" id="CHEBI:61717"/>
    </cofactor>
</comment>
<evidence type="ECO:0000256" key="7">
    <source>
        <dbReference type="ARBA" id="ARBA00023004"/>
    </source>
</evidence>
<dbReference type="GO" id="GO:0030313">
    <property type="term" value="C:cell envelope"/>
    <property type="evidence" value="ECO:0007669"/>
    <property type="project" value="UniProtKB-SubCell"/>
</dbReference>
<feature type="signal peptide" evidence="8">
    <location>
        <begin position="1"/>
        <end position="15"/>
    </location>
</feature>